<sequence>MTSAHKDLIDALLDRYGQTYCDQLHIPIADNTPSPLFRWLCASILFSARIGAAQALEAAAALADAGWTTPEKLKAATWKERVDVLNNNGYARYDESTSRMLGGTAEYLIETYDGDLRALRKKAGRDEAEMRKALKAFKGLGDVGVDIFFREAQTAWGELYPFADKKSLDAARELGLPHTAQGLSKHVAEADFPRLVTALVRASLDKSIGDIRQAG</sequence>
<dbReference type="InterPro" id="IPR011257">
    <property type="entry name" value="DNA_glycosylase"/>
</dbReference>
<dbReference type="RefSeq" id="WP_338609718.1">
    <property type="nucleotide sequence ID" value="NZ_CP146275.1"/>
</dbReference>
<reference evidence="1 2" key="1">
    <citation type="submission" date="2024-02" db="EMBL/GenBank/DDBJ databases">
        <title>Complete genome sequence of Pelagibacterium nitratireducens ZH15.</title>
        <authorList>
            <person name="Zhao L.H."/>
        </authorList>
    </citation>
    <scope>NUCLEOTIDE SEQUENCE [LARGE SCALE GENOMIC DNA]</scope>
    <source>
        <strain evidence="1 2">ZH15</strain>
    </source>
</reference>
<dbReference type="Proteomes" id="UP001369958">
    <property type="component" value="Chromosome"/>
</dbReference>
<accession>A0ABZ2I4R3</accession>
<evidence type="ECO:0000313" key="1">
    <source>
        <dbReference type="EMBL" id="WWT33973.1"/>
    </source>
</evidence>
<name>A0ABZ2I4R3_9HYPH</name>
<evidence type="ECO:0000313" key="2">
    <source>
        <dbReference type="Proteomes" id="UP001369958"/>
    </source>
</evidence>
<keyword evidence="2" id="KW-1185">Reference proteome</keyword>
<gene>
    <name evidence="1" type="ORF">V6617_05795</name>
</gene>
<proteinExistence type="predicted"/>
<organism evidence="1 2">
    <name type="scientific">Pelagibacterium nitratireducens</name>
    <dbReference type="NCBI Taxonomy" id="1046114"/>
    <lineage>
        <taxon>Bacteria</taxon>
        <taxon>Pseudomonadati</taxon>
        <taxon>Pseudomonadota</taxon>
        <taxon>Alphaproteobacteria</taxon>
        <taxon>Hyphomicrobiales</taxon>
        <taxon>Devosiaceae</taxon>
        <taxon>Pelagibacterium</taxon>
    </lineage>
</organism>
<dbReference type="SUPFAM" id="SSF48150">
    <property type="entry name" value="DNA-glycosylase"/>
    <property type="match status" value="1"/>
</dbReference>
<dbReference type="EMBL" id="CP146275">
    <property type="protein sequence ID" value="WWT33973.1"/>
    <property type="molecule type" value="Genomic_DNA"/>
</dbReference>
<evidence type="ECO:0008006" key="3">
    <source>
        <dbReference type="Google" id="ProtNLM"/>
    </source>
</evidence>
<protein>
    <recommendedName>
        <fullName evidence="3">Endonuclease</fullName>
    </recommendedName>
</protein>